<dbReference type="EMBL" id="CACVKT020003636">
    <property type="protein sequence ID" value="CAC5384724.1"/>
    <property type="molecule type" value="Genomic_DNA"/>
</dbReference>
<dbReference type="Proteomes" id="UP000507470">
    <property type="component" value="Unassembled WGS sequence"/>
</dbReference>
<evidence type="ECO:0000313" key="2">
    <source>
        <dbReference type="Proteomes" id="UP000507470"/>
    </source>
</evidence>
<evidence type="ECO:0008006" key="3">
    <source>
        <dbReference type="Google" id="ProtNLM"/>
    </source>
</evidence>
<protein>
    <recommendedName>
        <fullName evidence="3">Reverse transcriptase/retrotransposon-derived protein RNase H-like domain-containing protein</fullName>
    </recommendedName>
</protein>
<dbReference type="PANTHER" id="PTHR33064">
    <property type="entry name" value="POL PROTEIN"/>
    <property type="match status" value="1"/>
</dbReference>
<dbReference type="Gene3D" id="3.30.70.270">
    <property type="match status" value="1"/>
</dbReference>
<keyword evidence="2" id="KW-1185">Reference proteome</keyword>
<name>A0A6J8BPK5_MYTCO</name>
<gene>
    <name evidence="1" type="ORF">MCOR_20335</name>
</gene>
<dbReference type="Gene3D" id="3.10.10.10">
    <property type="entry name" value="HIV Type 1 Reverse Transcriptase, subunit A, domain 1"/>
    <property type="match status" value="1"/>
</dbReference>
<proteinExistence type="predicted"/>
<dbReference type="PANTHER" id="PTHR33064:SF37">
    <property type="entry name" value="RIBONUCLEASE H"/>
    <property type="match status" value="1"/>
</dbReference>
<dbReference type="InterPro" id="IPR043128">
    <property type="entry name" value="Rev_trsase/Diguanyl_cyclase"/>
</dbReference>
<evidence type="ECO:0000313" key="1">
    <source>
        <dbReference type="EMBL" id="CAC5384724.1"/>
    </source>
</evidence>
<dbReference type="SUPFAM" id="SSF56672">
    <property type="entry name" value="DNA/RNA polymerases"/>
    <property type="match status" value="1"/>
</dbReference>
<organism evidence="1 2">
    <name type="scientific">Mytilus coruscus</name>
    <name type="common">Sea mussel</name>
    <dbReference type="NCBI Taxonomy" id="42192"/>
    <lineage>
        <taxon>Eukaryota</taxon>
        <taxon>Metazoa</taxon>
        <taxon>Spiralia</taxon>
        <taxon>Lophotrochozoa</taxon>
        <taxon>Mollusca</taxon>
        <taxon>Bivalvia</taxon>
        <taxon>Autobranchia</taxon>
        <taxon>Pteriomorphia</taxon>
        <taxon>Mytilida</taxon>
        <taxon>Mytiloidea</taxon>
        <taxon>Mytilidae</taxon>
        <taxon>Mytilinae</taxon>
        <taxon>Mytilus</taxon>
    </lineage>
</organism>
<reference evidence="1 2" key="1">
    <citation type="submission" date="2020-06" db="EMBL/GenBank/DDBJ databases">
        <authorList>
            <person name="Li R."/>
            <person name="Bekaert M."/>
        </authorList>
    </citation>
    <scope>NUCLEOTIDE SEQUENCE [LARGE SCALE GENOMIC DNA]</scope>
    <source>
        <strain evidence="2">wild</strain>
    </source>
</reference>
<accession>A0A6J8BPK5</accession>
<sequence>METKEEKLQKEVDELNKKLYHMHKRKKLFKAQRSDENTEKHIGVDSLEVEEEVIVVNIIKEVTDIKVEELLFLVTQKSKLPFLLGSNFFMKMKEALEVYNETEKNTFIGKQLSGILTLYNNSFDCEIDSPKISFVKIAGSSPVHIPGNSMKTVMCTTRQKDKNEKYCAIVQSLQGNQGALPRNIMVVDSYAEISQGTVPVRMINIGLEDVWINQKTRTKPIAIPHRRIPPKQMEEVRAHIKQLLNQNIIRKSSSPYAAPVVIVRICSYYRKFVPKFSKIAAPLHSLITKTNGKKGKSKQLKLLSAKEFQDKWDAKCLESFEELKQKLGTDDKSIEIGFEHLIEETCTGTKQMQDNWYPTPYRVVHRFKDNVYGIQLADGSGPVRNVTREKYATQEN</sequence>
<dbReference type="AlphaFoldDB" id="A0A6J8BPK5"/>
<dbReference type="InterPro" id="IPR051320">
    <property type="entry name" value="Viral_Replic_Matur_Polypro"/>
</dbReference>
<dbReference type="InterPro" id="IPR043502">
    <property type="entry name" value="DNA/RNA_pol_sf"/>
</dbReference>